<dbReference type="InterPro" id="IPR021744">
    <property type="entry name" value="CbiG_N"/>
</dbReference>
<dbReference type="AlphaFoldDB" id="K1USG7"/>
<dbReference type="SUPFAM" id="SSF159672">
    <property type="entry name" value="CbiG N-terminal domain-like"/>
    <property type="match status" value="1"/>
</dbReference>
<name>K1USG7_9ZZZZ</name>
<dbReference type="Pfam" id="PF11760">
    <property type="entry name" value="CbiG_N"/>
    <property type="match status" value="1"/>
</dbReference>
<dbReference type="PANTHER" id="PTHR37477:SF1">
    <property type="entry name" value="COBALT-PRECORRIN-5A HYDROLASE"/>
    <property type="match status" value="1"/>
</dbReference>
<dbReference type="Gene3D" id="3.40.50.11220">
    <property type="match status" value="1"/>
</dbReference>
<feature type="domain" description="Cobalamin synthesis G N-terminal" evidence="1">
    <location>
        <begin position="3"/>
        <end position="54"/>
    </location>
</feature>
<accession>K1USG7</accession>
<dbReference type="PANTHER" id="PTHR37477">
    <property type="entry name" value="COBALT-PRECORRIN-5A HYDROLASE"/>
    <property type="match status" value="1"/>
</dbReference>
<comment type="caution">
    <text evidence="2">The sequence shown here is derived from an EMBL/GenBank/DDBJ whole genome shotgun (WGS) entry which is preliminary data.</text>
</comment>
<feature type="non-terminal residue" evidence="2">
    <location>
        <position position="86"/>
    </location>
</feature>
<gene>
    <name evidence="2" type="ORF">LEA_00538</name>
</gene>
<sequence length="86" mass="9188">MHKNKYKDPAVVCVDSTGRFVISVLSGHVGGANELTRHIAAITGGEAVITTQSDNAGLWALDTLAGKYGWKITVPHAEMNRLVTLL</sequence>
<reference evidence="2" key="1">
    <citation type="journal article" date="2013" name="Environ. Microbiol.">
        <title>Microbiota from the distal guts of lean and obese adolescents exhibit partial functional redundancy besides clear differences in community structure.</title>
        <authorList>
            <person name="Ferrer M."/>
            <person name="Ruiz A."/>
            <person name="Lanza F."/>
            <person name="Haange S.B."/>
            <person name="Oberbach A."/>
            <person name="Till H."/>
            <person name="Bargiela R."/>
            <person name="Campoy C."/>
            <person name="Segura M.T."/>
            <person name="Richter M."/>
            <person name="von Bergen M."/>
            <person name="Seifert J."/>
            <person name="Suarez A."/>
        </authorList>
    </citation>
    <scope>NUCLEOTIDE SEQUENCE</scope>
</reference>
<protein>
    <submittedName>
        <fullName evidence="2">Protein containing Cobalamin (Vitamin B12) biosynthesis CbiG, core domain protein</fullName>
    </submittedName>
</protein>
<dbReference type="InterPro" id="IPR052553">
    <property type="entry name" value="CbiG_hydrolase"/>
</dbReference>
<evidence type="ECO:0000259" key="1">
    <source>
        <dbReference type="Pfam" id="PF11760"/>
    </source>
</evidence>
<evidence type="ECO:0000313" key="2">
    <source>
        <dbReference type="EMBL" id="EKC81250.1"/>
    </source>
</evidence>
<dbReference type="EMBL" id="AJWY01000384">
    <property type="protein sequence ID" value="EKC81250.1"/>
    <property type="molecule type" value="Genomic_DNA"/>
</dbReference>
<proteinExistence type="predicted"/>
<dbReference type="InterPro" id="IPR038029">
    <property type="entry name" value="GbiG_N_sf"/>
</dbReference>
<organism evidence="2">
    <name type="scientific">human gut metagenome</name>
    <dbReference type="NCBI Taxonomy" id="408170"/>
    <lineage>
        <taxon>unclassified sequences</taxon>
        <taxon>metagenomes</taxon>
        <taxon>organismal metagenomes</taxon>
    </lineage>
</organism>